<dbReference type="InterPro" id="IPR012825">
    <property type="entry name" value="BluB"/>
</dbReference>
<dbReference type="GO" id="GO:0016491">
    <property type="term" value="F:oxidoreductase activity"/>
    <property type="evidence" value="ECO:0007669"/>
    <property type="project" value="InterPro"/>
</dbReference>
<organism evidence="2 3">
    <name type="scientific">Nitrospirillum amazonense</name>
    <dbReference type="NCBI Taxonomy" id="28077"/>
    <lineage>
        <taxon>Bacteria</taxon>
        <taxon>Pseudomonadati</taxon>
        <taxon>Pseudomonadota</taxon>
        <taxon>Alphaproteobacteria</taxon>
        <taxon>Rhodospirillales</taxon>
        <taxon>Azospirillaceae</taxon>
        <taxon>Nitrospirillum</taxon>
    </lineage>
</organism>
<evidence type="ECO:0000313" key="2">
    <source>
        <dbReference type="EMBL" id="TWB24513.1"/>
    </source>
</evidence>
<dbReference type="EMBL" id="VITN01000001">
    <property type="protein sequence ID" value="TWB24513.1"/>
    <property type="molecule type" value="Genomic_DNA"/>
</dbReference>
<sequence length="217" mass="24318">MTASDKPCPDFDADFRSHFRDLLVWRRDVRRFRTDPLPDGLLERLLDLACLAPSVGLSQPWRFVRVDDPARRDAVRVEFERCNAAALAVQGPDRARLYASLKLAGLREAPCHLAVFVDPDPAQGAGLGRRTMPETLAYSAVAAIQTLWLAARAEGIGLGWVSILRPEVMNGLLAVPAEWRLVGYLCIGYPAEPDDVPELERAHWEQRHPLSEVLFQR</sequence>
<dbReference type="PANTHER" id="PTHR23026:SF123">
    <property type="entry name" value="NAD(P)H NITROREDUCTASE RV3131-RELATED"/>
    <property type="match status" value="1"/>
</dbReference>
<dbReference type="RefSeq" id="WP_145748115.1">
    <property type="nucleotide sequence ID" value="NZ_VITN01000001.1"/>
</dbReference>
<dbReference type="Proteomes" id="UP000319859">
    <property type="component" value="Unassembled WGS sequence"/>
</dbReference>
<dbReference type="InterPro" id="IPR029479">
    <property type="entry name" value="Nitroreductase"/>
</dbReference>
<protein>
    <submittedName>
        <fullName evidence="2">Cob(II)yrinic acid a,c-diamide reductase</fullName>
    </submittedName>
</protein>
<dbReference type="InterPro" id="IPR050627">
    <property type="entry name" value="Nitroreductase/BluB"/>
</dbReference>
<dbReference type="OrthoDB" id="9773807at2"/>
<dbReference type="PANTHER" id="PTHR23026">
    <property type="entry name" value="NADPH NITROREDUCTASE"/>
    <property type="match status" value="1"/>
</dbReference>
<comment type="caution">
    <text evidence="2">The sequence shown here is derived from an EMBL/GenBank/DDBJ whole genome shotgun (WGS) entry which is preliminary data.</text>
</comment>
<gene>
    <name evidence="2" type="ORF">FBZ89_101138</name>
</gene>
<evidence type="ECO:0000313" key="3">
    <source>
        <dbReference type="Proteomes" id="UP000319859"/>
    </source>
</evidence>
<feature type="domain" description="Nitroreductase" evidence="1">
    <location>
        <begin position="24"/>
        <end position="189"/>
    </location>
</feature>
<dbReference type="InterPro" id="IPR000415">
    <property type="entry name" value="Nitroreductase-like"/>
</dbReference>
<dbReference type="Pfam" id="PF00881">
    <property type="entry name" value="Nitroreductase"/>
    <property type="match status" value="1"/>
</dbReference>
<dbReference type="AlphaFoldDB" id="A0A560FSD3"/>
<dbReference type="Gene3D" id="3.40.109.10">
    <property type="entry name" value="NADH Oxidase"/>
    <property type="match status" value="1"/>
</dbReference>
<name>A0A560FSD3_9PROT</name>
<accession>A0A560FSD3</accession>
<dbReference type="SUPFAM" id="SSF55469">
    <property type="entry name" value="FMN-dependent nitroreductase-like"/>
    <property type="match status" value="1"/>
</dbReference>
<evidence type="ECO:0000259" key="1">
    <source>
        <dbReference type="Pfam" id="PF00881"/>
    </source>
</evidence>
<dbReference type="CDD" id="cd02145">
    <property type="entry name" value="BluB"/>
    <property type="match status" value="1"/>
</dbReference>
<reference evidence="2 3" key="1">
    <citation type="submission" date="2019-06" db="EMBL/GenBank/DDBJ databases">
        <title>Genomic Encyclopedia of Type Strains, Phase IV (KMG-V): Genome sequencing to study the core and pangenomes of soil and plant-associated prokaryotes.</title>
        <authorList>
            <person name="Whitman W."/>
        </authorList>
    </citation>
    <scope>NUCLEOTIDE SEQUENCE [LARGE SCALE GENOMIC DNA]</scope>
    <source>
        <strain evidence="2 3">BR 11880</strain>
    </source>
</reference>
<proteinExistence type="predicted"/>
<dbReference type="NCBIfam" id="TIGR02476">
    <property type="entry name" value="BluB"/>
    <property type="match status" value="1"/>
</dbReference>